<evidence type="ECO:0000256" key="2">
    <source>
        <dbReference type="SAM" id="Phobius"/>
    </source>
</evidence>
<accession>A0A8K0L2S3</accession>
<comment type="caution">
    <text evidence="3">The sequence shown here is derived from an EMBL/GenBank/DDBJ whole genome shotgun (WGS) entry which is preliminary data.</text>
</comment>
<reference evidence="3" key="1">
    <citation type="submission" date="2021-07" db="EMBL/GenBank/DDBJ databases">
        <title>Elsinoe batatas strain:CRI-CJ2 Genome sequencing and assembly.</title>
        <authorList>
            <person name="Huang L."/>
        </authorList>
    </citation>
    <scope>NUCLEOTIDE SEQUENCE</scope>
    <source>
        <strain evidence="3">CRI-CJ2</strain>
    </source>
</reference>
<proteinExistence type="predicted"/>
<feature type="region of interest" description="Disordered" evidence="1">
    <location>
        <begin position="436"/>
        <end position="489"/>
    </location>
</feature>
<keyword evidence="2" id="KW-0812">Transmembrane</keyword>
<feature type="compositionally biased region" description="Polar residues" evidence="1">
    <location>
        <begin position="749"/>
        <end position="767"/>
    </location>
</feature>
<feature type="compositionally biased region" description="Low complexity" evidence="1">
    <location>
        <begin position="953"/>
        <end position="969"/>
    </location>
</feature>
<keyword evidence="2" id="KW-0472">Membrane</keyword>
<feature type="compositionally biased region" description="Low complexity" evidence="1">
    <location>
        <begin position="789"/>
        <end position="801"/>
    </location>
</feature>
<sequence length="1127" mass="123963">MHHTIRTDDGSASQRHLAIGLGAGLGGLFVLLLFGIILWVCIRRRKFRDSIIELESNGHGRQSTFDHPNAVHRMSSFLRSGPNNAVTTTLVAPEQARTAPEKMHRSVSARLSKSLHTTPQTQFEIEIGNHGKFRTFRLKRMRSKDDCDERPCRRKLSKKNLKNVHRTDSTPARLLVEESDHTEWDGDMVRAESAYQDEPESQLLRCRSSPMSPDRYTRVVATRRRSASAILPRSFSSTIVQDLGTERPVLHNRSLSYGAGCIGPAPLGPLPPLPRIPNGRNRSSTVDRYHRSSSSPTKSITAVGEKLQSPRPASDAISVCSNLSKWCIPTHSTATQSDAHVAHSQSASVNTWRSSISPAGSQRRASRHSLLPSRQLGSVRVTKDTSTSIQSPRSIFRSAPGSIAKITPHCRLQTRVSFTGSPAQRRRASALQEVTGNAYGPNQDPQSAHESAGAPRSTSSSPTRKRSALRSPDSPRRGHRRQNCVRISTLPPEVLGEGVSANSLLDGIWEESPDNLNHARVPVMRISAPTEQTSFRPVLSPRCHTDPVKWRASLTPSSPTLSMSRFEHDTWTQRHSRSFTGRGAFVEIERVHSTDMLSIPSLPSFGSRLGGIDERTPTPTIELTRPSGEYDDCRAGFPFELDFDVVPLRAQLFDDSDMSWSPPPADYFEDEKNISPPVWTDDDWPQSALRMTNVTVTASTSSSSLDFPFVDGGDPMICSDPLDAQSHLRLVNTDLPSFGRRRRRRRRVSPNSTPWATSLPPDTTTFSPLGAHPPTKLPSQPQLPESTTPLLESHSASSLPSHPSPLRPSSQNIPSPLRPISSHSRSILTERISGPRTAPVKGLRRSIMQLRRMNSSVQGEGYSTPQSRRYMKLGREASPILPFTFGGFPVFDDADGESLLSDRDAGEMDEEEEEEGSEGADAWVDQGKVGGEGEKALFEVAEEEEDKENILCPSSSSSPSPSQSRSRSQGQIQTRLYSFDTKHSRPQSRSKAASHMLIDKSGNTWTGGASFDFSFEFPCPSTLGGAAGDILRELENETAQAAAVFSSVERGDGVRRGSSVWEDGERAWDTCLGGQEATHVGTGMSLREMKELMGVEPNTPLSLGKKGWVGTPGSLYDREGFLNERMK</sequence>
<feature type="region of interest" description="Disordered" evidence="1">
    <location>
        <begin position="740"/>
        <end position="842"/>
    </location>
</feature>
<evidence type="ECO:0000313" key="4">
    <source>
        <dbReference type="Proteomes" id="UP000809789"/>
    </source>
</evidence>
<feature type="region of interest" description="Disordered" evidence="1">
    <location>
        <begin position="334"/>
        <end position="408"/>
    </location>
</feature>
<protein>
    <submittedName>
        <fullName evidence="3">Uncharacterized protein</fullName>
    </submittedName>
</protein>
<dbReference type="AlphaFoldDB" id="A0A8K0L2S3"/>
<name>A0A8K0L2S3_9PEZI</name>
<organism evidence="3 4">
    <name type="scientific">Elsinoe batatas</name>
    <dbReference type="NCBI Taxonomy" id="2601811"/>
    <lineage>
        <taxon>Eukaryota</taxon>
        <taxon>Fungi</taxon>
        <taxon>Dikarya</taxon>
        <taxon>Ascomycota</taxon>
        <taxon>Pezizomycotina</taxon>
        <taxon>Dothideomycetes</taxon>
        <taxon>Dothideomycetidae</taxon>
        <taxon>Myriangiales</taxon>
        <taxon>Elsinoaceae</taxon>
        <taxon>Elsinoe</taxon>
    </lineage>
</organism>
<dbReference type="EMBL" id="JAESVG020000004">
    <property type="protein sequence ID" value="KAG8627972.1"/>
    <property type="molecule type" value="Genomic_DNA"/>
</dbReference>
<dbReference type="Proteomes" id="UP000809789">
    <property type="component" value="Unassembled WGS sequence"/>
</dbReference>
<evidence type="ECO:0000256" key="1">
    <source>
        <dbReference type="SAM" id="MobiDB-lite"/>
    </source>
</evidence>
<feature type="region of interest" description="Disordered" evidence="1">
    <location>
        <begin position="895"/>
        <end position="928"/>
    </location>
</feature>
<feature type="region of interest" description="Disordered" evidence="1">
    <location>
        <begin position="941"/>
        <end position="971"/>
    </location>
</feature>
<keyword evidence="4" id="KW-1185">Reference proteome</keyword>
<keyword evidence="2" id="KW-1133">Transmembrane helix</keyword>
<gene>
    <name evidence="3" type="ORF">KVT40_003845</name>
</gene>
<evidence type="ECO:0000313" key="3">
    <source>
        <dbReference type="EMBL" id="KAG8627972.1"/>
    </source>
</evidence>
<dbReference type="OrthoDB" id="3546893at2759"/>
<feature type="region of interest" description="Disordered" evidence="1">
    <location>
        <begin position="271"/>
        <end position="312"/>
    </location>
</feature>
<feature type="compositionally biased region" description="Acidic residues" evidence="1">
    <location>
        <begin position="907"/>
        <end position="918"/>
    </location>
</feature>
<feature type="compositionally biased region" description="Polar residues" evidence="1">
    <location>
        <begin position="384"/>
        <end position="393"/>
    </location>
</feature>
<feature type="compositionally biased region" description="Low complexity" evidence="1">
    <location>
        <begin position="451"/>
        <end position="462"/>
    </location>
</feature>
<feature type="transmembrane region" description="Helical" evidence="2">
    <location>
        <begin position="17"/>
        <end position="42"/>
    </location>
</feature>
<feature type="compositionally biased region" description="Polar residues" evidence="1">
    <location>
        <begin position="777"/>
        <end position="788"/>
    </location>
</feature>
<feature type="compositionally biased region" description="Polar residues" evidence="1">
    <location>
        <begin position="334"/>
        <end position="360"/>
    </location>
</feature>